<name>A0A6L3ZG89_9FLAO</name>
<dbReference type="OrthoDB" id="9841489at2"/>
<keyword evidence="3" id="KW-1185">Reference proteome</keyword>
<sequence>MKSLLIKFAFLTVAIVSLAAECKCDHEKCPGQRKDVFYNTKGAVIFRYEPYNGVQSTYTLHRYYGNNISEVIRDGFDLSMDSIDLSPSIYDYEMAYEYEVRLSNGWSSTLNDPFIYLKDTTYRIECPELDDTEDELDYYEVNVVRRKIDSSLINMPPLFLHLTCNETFDATIGNFYRYGADHTSKGKKWKYVSITDDQGADLTTHPDWACVADNQYWFLKEMKIAYSPGSLFCDGEKIPEFRIDNYLYFGYSISVENPGNFENPGTIQIRTNVSNYVEDISDVVFTITSSDFDELVGTIEVDGRTANFVAQPVQ</sequence>
<organism evidence="2 3">
    <name type="scientific">Phaeocystidibacter marisrubri</name>
    <dbReference type="NCBI Taxonomy" id="1577780"/>
    <lineage>
        <taxon>Bacteria</taxon>
        <taxon>Pseudomonadati</taxon>
        <taxon>Bacteroidota</taxon>
        <taxon>Flavobacteriia</taxon>
        <taxon>Flavobacteriales</taxon>
        <taxon>Phaeocystidibacteraceae</taxon>
        <taxon>Phaeocystidibacter</taxon>
    </lineage>
</organism>
<reference evidence="2 3" key="1">
    <citation type="submission" date="2019-10" db="EMBL/GenBank/DDBJ databases">
        <title>Genome sequence of Phaeocystidibacter marisrubri JCM30614 (type strain).</title>
        <authorList>
            <person name="Bowman J.P."/>
        </authorList>
    </citation>
    <scope>NUCLEOTIDE SEQUENCE [LARGE SCALE GENOMIC DNA]</scope>
    <source>
        <strain evidence="2 3">JCM 30614</strain>
    </source>
</reference>
<keyword evidence="1" id="KW-0732">Signal</keyword>
<dbReference type="Proteomes" id="UP000484164">
    <property type="component" value="Unassembled WGS sequence"/>
</dbReference>
<dbReference type="AlphaFoldDB" id="A0A6L3ZG89"/>
<protein>
    <submittedName>
        <fullName evidence="2">Uncharacterized protein</fullName>
    </submittedName>
</protein>
<evidence type="ECO:0000313" key="2">
    <source>
        <dbReference type="EMBL" id="KAB2816472.1"/>
    </source>
</evidence>
<dbReference type="RefSeq" id="WP_151693899.1">
    <property type="nucleotide sequence ID" value="NZ_BMGX01000001.1"/>
</dbReference>
<proteinExistence type="predicted"/>
<gene>
    <name evidence="2" type="ORF">F8C82_12380</name>
</gene>
<feature type="signal peptide" evidence="1">
    <location>
        <begin position="1"/>
        <end position="19"/>
    </location>
</feature>
<evidence type="ECO:0000313" key="3">
    <source>
        <dbReference type="Proteomes" id="UP000484164"/>
    </source>
</evidence>
<dbReference type="EMBL" id="WBVQ01000002">
    <property type="protein sequence ID" value="KAB2816472.1"/>
    <property type="molecule type" value="Genomic_DNA"/>
</dbReference>
<feature type="chain" id="PRO_5026714797" evidence="1">
    <location>
        <begin position="20"/>
        <end position="314"/>
    </location>
</feature>
<comment type="caution">
    <text evidence="2">The sequence shown here is derived from an EMBL/GenBank/DDBJ whole genome shotgun (WGS) entry which is preliminary data.</text>
</comment>
<accession>A0A6L3ZG89</accession>
<evidence type="ECO:0000256" key="1">
    <source>
        <dbReference type="SAM" id="SignalP"/>
    </source>
</evidence>